<evidence type="ECO:0000259" key="5">
    <source>
        <dbReference type="Pfam" id="PF02463"/>
    </source>
</evidence>
<dbReference type="EMBL" id="IACF01002458">
    <property type="protein sequence ID" value="LAB68111.1"/>
    <property type="molecule type" value="mRNA"/>
</dbReference>
<dbReference type="SUPFAM" id="SSF52540">
    <property type="entry name" value="P-loop containing nucleoside triphosphate hydrolases"/>
    <property type="match status" value="2"/>
</dbReference>
<dbReference type="EMBL" id="IACT01002824">
    <property type="protein sequence ID" value="LAC22083.1"/>
    <property type="molecule type" value="mRNA"/>
</dbReference>
<dbReference type="PANTHER" id="PTHR45916:SF1">
    <property type="entry name" value="STRUCTURAL MAINTENANCE OF CHROMOSOMES PROTEIN 5"/>
    <property type="match status" value="1"/>
</dbReference>
<feature type="domain" description="RecF/RecN/SMC N-terminal" evidence="5">
    <location>
        <begin position="8"/>
        <end position="998"/>
    </location>
</feature>
<dbReference type="GO" id="GO:0030915">
    <property type="term" value="C:Smc5-Smc6 complex"/>
    <property type="evidence" value="ECO:0007669"/>
    <property type="project" value="TreeGrafter"/>
</dbReference>
<feature type="coiled-coil region" evidence="4">
    <location>
        <begin position="740"/>
        <end position="767"/>
    </location>
</feature>
<comment type="similarity">
    <text evidence="1">Belongs to the SMC family. SMC5 subfamily.</text>
</comment>
<dbReference type="GO" id="GO:0005634">
    <property type="term" value="C:nucleus"/>
    <property type="evidence" value="ECO:0007669"/>
    <property type="project" value="TreeGrafter"/>
</dbReference>
<feature type="coiled-coil region" evidence="4">
    <location>
        <begin position="391"/>
        <end position="421"/>
    </location>
</feature>
<evidence type="ECO:0000256" key="2">
    <source>
        <dbReference type="ARBA" id="ARBA00018687"/>
    </source>
</evidence>
<feature type="coiled-coil region" evidence="4">
    <location>
        <begin position="635"/>
        <end position="690"/>
    </location>
</feature>
<keyword evidence="3 4" id="KW-0175">Coiled coil</keyword>
<feature type="coiled-coil region" evidence="4">
    <location>
        <begin position="309"/>
        <end position="343"/>
    </location>
</feature>
<evidence type="ECO:0000313" key="6">
    <source>
        <dbReference type="EMBL" id="LAB68111.1"/>
    </source>
</evidence>
<organism evidence="6">
    <name type="scientific">Hirondellea gigas</name>
    <dbReference type="NCBI Taxonomy" id="1518452"/>
    <lineage>
        <taxon>Eukaryota</taxon>
        <taxon>Metazoa</taxon>
        <taxon>Ecdysozoa</taxon>
        <taxon>Arthropoda</taxon>
        <taxon>Crustacea</taxon>
        <taxon>Multicrustacea</taxon>
        <taxon>Malacostraca</taxon>
        <taxon>Eumalacostraca</taxon>
        <taxon>Peracarida</taxon>
        <taxon>Amphipoda</taxon>
        <taxon>Amphilochidea</taxon>
        <taxon>Lysianassida</taxon>
        <taxon>Lysianassidira</taxon>
        <taxon>Lysianassoidea</taxon>
        <taxon>Lysianassidae</taxon>
        <taxon>Hirondellea</taxon>
    </lineage>
</organism>
<evidence type="ECO:0000256" key="4">
    <source>
        <dbReference type="SAM" id="Coils"/>
    </source>
</evidence>
<evidence type="ECO:0000313" key="7">
    <source>
        <dbReference type="EMBL" id="LAC22083.1"/>
    </source>
</evidence>
<accession>A0A2P2I297</accession>
<evidence type="ECO:0000256" key="3">
    <source>
        <dbReference type="ARBA" id="ARBA00023054"/>
    </source>
</evidence>
<feature type="coiled-coil region" evidence="4">
    <location>
        <begin position="837"/>
        <end position="871"/>
    </location>
</feature>
<proteinExistence type="evidence at transcript level"/>
<dbReference type="Gene3D" id="3.40.50.300">
    <property type="entry name" value="P-loop containing nucleotide triphosphate hydrolases"/>
    <property type="match status" value="2"/>
</dbReference>
<protein>
    <recommendedName>
        <fullName evidence="2">Structural maintenance of chromosomes protein 5</fullName>
    </recommendedName>
</protein>
<dbReference type="GO" id="GO:0003697">
    <property type="term" value="F:single-stranded DNA binding"/>
    <property type="evidence" value="ECO:0007669"/>
    <property type="project" value="TreeGrafter"/>
</dbReference>
<reference evidence="7" key="1">
    <citation type="submission" date="2017-11" db="EMBL/GenBank/DDBJ databases">
        <title>The sensing device of the deep-sea amphipod.</title>
        <authorList>
            <person name="Kobayashi H."/>
            <person name="Nagahama T."/>
            <person name="Arai W."/>
            <person name="Sasagawa Y."/>
            <person name="Umeda M."/>
            <person name="Hayashi T."/>
            <person name="Nikaido I."/>
            <person name="Watanabe H."/>
            <person name="Oguri K."/>
            <person name="Kitazato H."/>
            <person name="Fujioka K."/>
            <person name="Kido Y."/>
            <person name="Takami H."/>
        </authorList>
    </citation>
    <scope>NUCLEOTIDE SEQUENCE</scope>
    <source>
        <tissue evidence="7">Whole body</tissue>
    </source>
</reference>
<dbReference type="Pfam" id="PF02463">
    <property type="entry name" value="SMC_N"/>
    <property type="match status" value="1"/>
</dbReference>
<name>A0A2P2I297_9CRUS</name>
<dbReference type="InterPro" id="IPR003395">
    <property type="entry name" value="RecF/RecN/SMC_N"/>
</dbReference>
<sequence length="1045" mass="119904">MAFIDGNVVRILMKDFLTFDDMEVHPKPHLNVIIGPNGTGKSTIMCGLALALSQKPAITGRAKEVSEYVKHGKETATIEVEIYRGQTKKSNLVVKRVITRTNTSQFYLQGEKASYKEVESSLKKLRIQLDNLCQFLPQDRVVEFAKMNNVQLLENTEKTVGGESLYEQHEAVRNSGGAVQQLRIRVQQIQTQFQAELGKNASVEAEVRNHDVRKGLETEIKELQTRRLWFLYTQQRTQHLSLKKNKEKLMAELNALKERWQPEAEQIENFQTAVDTVRNRIKIEERVVSNIGAESSGLESRWSEFEEQRQDALREYQRKEEMHRQQQQTLQDLHKQLSATKTEIEQHCSKMKQDDDSAQQRVISELTSEVQTIGTNLTGLQNTLHSTRNQHNNQLLEIKQITDQLNRMQDTNRQRMQLLQQRYGDAYRAAMWLQKNSDRFKNTVHPPICTLLNVPNPVYAQYVEDRIPRADLIAFVCRDKDDVNLLKQLMDEQNWAVNIVHSASDSVAEFKPSRSVQDVRRLGFEMYLLDAVEGPGAVLNYLCKTYALHNIPVATKDTVNVQRVPSNFPRFYIGDSRYHHSRSRYTSDIMTNLSFVQKPMLLTVTEQTQRLTALQQQHSQLSQHASETEKSCQQLHNKEGELLILLEEKRKLKQQMLQQRNLRKTLQSRLEQKEAQIVRAEKDAVDIDEADKVKEHKMKAATRSSMDVIKGWSELAQRQSSVKHNLTALRSKFKCLGDTITELTTAMQEMEQRVTEKREEVAEAVQQVKETVRAGQETLAELLLSLGLSSASQINDAVRGTFNDGVQGLEPTEQKLTELEAHRDCLVTADAQVVEEFNRRKKHIENLQLQLDRVKEEEERCTSSMAEQRAEWLKNVATLTSTINQSFSKLMARMKCAGEVKLSKPENEDELSKYGLSICVRFRGSERLRELTAQQQSGGERAVSTALYLLALQTLSAVPFRCADEINQGMDAENERQMFTMLVEHMTDINASQYFLITPKLLPNLPYNDRVNFICVFNGPKISCQISLKDVFKRKAQLAKAAKAR</sequence>
<reference evidence="6" key="2">
    <citation type="journal article" date="2018" name="Biosci. Biotechnol. Biochem.">
        <title>Polysaccharide hydrolase of the hadal zone amphipods Hirondellea gigas.</title>
        <authorList>
            <person name="Kobayashi H."/>
            <person name="Nagahama T."/>
            <person name="Arai W."/>
            <person name="Sasagawa Y."/>
            <person name="Umeda M."/>
            <person name="Hayashi T."/>
            <person name="Nikaido I."/>
            <person name="Watanabe H."/>
            <person name="Oguri K."/>
            <person name="Kitazato H."/>
            <person name="Fujioka K."/>
            <person name="Kido Y."/>
            <person name="Takami H."/>
        </authorList>
    </citation>
    <scope>NUCLEOTIDE SEQUENCE</scope>
    <source>
        <tissue evidence="6">Whole body</tissue>
    </source>
</reference>
<evidence type="ECO:0000256" key="1">
    <source>
        <dbReference type="ARBA" id="ARBA00010171"/>
    </source>
</evidence>
<dbReference type="AlphaFoldDB" id="A0A2P2I297"/>
<dbReference type="InterPro" id="IPR027417">
    <property type="entry name" value="P-loop_NTPase"/>
</dbReference>
<dbReference type="GO" id="GO:0000724">
    <property type="term" value="P:double-strand break repair via homologous recombination"/>
    <property type="evidence" value="ECO:0007669"/>
    <property type="project" value="TreeGrafter"/>
</dbReference>
<dbReference type="PANTHER" id="PTHR45916">
    <property type="entry name" value="STRUCTURAL MAINTENANCE OF CHROMOSOMES PROTEIN 5"/>
    <property type="match status" value="1"/>
</dbReference>